<evidence type="ECO:0000313" key="3">
    <source>
        <dbReference type="Proteomes" id="UP000193689"/>
    </source>
</evidence>
<comment type="caution">
    <text evidence="2">The sequence shown here is derived from an EMBL/GenBank/DDBJ whole genome shotgun (WGS) entry which is preliminary data.</text>
</comment>
<keyword evidence="1" id="KW-0812">Transmembrane</keyword>
<accession>A0A1Y2EJT2</accession>
<gene>
    <name evidence="2" type="ORF">BCR38DRAFT_417298</name>
</gene>
<organism evidence="2 3">
    <name type="scientific">Pseudomassariella vexata</name>
    <dbReference type="NCBI Taxonomy" id="1141098"/>
    <lineage>
        <taxon>Eukaryota</taxon>
        <taxon>Fungi</taxon>
        <taxon>Dikarya</taxon>
        <taxon>Ascomycota</taxon>
        <taxon>Pezizomycotina</taxon>
        <taxon>Sordariomycetes</taxon>
        <taxon>Xylariomycetidae</taxon>
        <taxon>Amphisphaeriales</taxon>
        <taxon>Pseudomassariaceae</taxon>
        <taxon>Pseudomassariella</taxon>
    </lineage>
</organism>
<dbReference type="OrthoDB" id="5227623at2759"/>
<evidence type="ECO:0000256" key="1">
    <source>
        <dbReference type="SAM" id="Phobius"/>
    </source>
</evidence>
<dbReference type="GeneID" id="63775360"/>
<protein>
    <submittedName>
        <fullName evidence="2">Uncharacterized protein</fullName>
    </submittedName>
</protein>
<dbReference type="EMBL" id="MCFJ01000001">
    <property type="protein sequence ID" value="ORY71536.1"/>
    <property type="molecule type" value="Genomic_DNA"/>
</dbReference>
<evidence type="ECO:0000313" key="2">
    <source>
        <dbReference type="EMBL" id="ORY71536.1"/>
    </source>
</evidence>
<dbReference type="InParanoid" id="A0A1Y2EJT2"/>
<name>A0A1Y2EJT2_9PEZI</name>
<dbReference type="RefSeq" id="XP_040721128.1">
    <property type="nucleotide sequence ID" value="XM_040859148.1"/>
</dbReference>
<sequence length="60" mass="6571">MPVVNAELISRGLYEISTLLPREGNLQTRGVDHRALETLAVAATCIFGVGGFIVWAMRQK</sequence>
<reference evidence="2 3" key="1">
    <citation type="submission" date="2016-07" db="EMBL/GenBank/DDBJ databases">
        <title>Pervasive Adenine N6-methylation of Active Genes in Fungi.</title>
        <authorList>
            <consortium name="DOE Joint Genome Institute"/>
            <person name="Mondo S.J."/>
            <person name="Dannebaum R.O."/>
            <person name="Kuo R.C."/>
            <person name="Labutti K."/>
            <person name="Haridas S."/>
            <person name="Kuo A."/>
            <person name="Salamov A."/>
            <person name="Ahrendt S.R."/>
            <person name="Lipzen A."/>
            <person name="Sullivan W."/>
            <person name="Andreopoulos W.B."/>
            <person name="Clum A."/>
            <person name="Lindquist E."/>
            <person name="Daum C."/>
            <person name="Ramamoorthy G.K."/>
            <person name="Gryganskyi A."/>
            <person name="Culley D."/>
            <person name="Magnuson J.K."/>
            <person name="James T.Y."/>
            <person name="O'Malley M.A."/>
            <person name="Stajich J.E."/>
            <person name="Spatafora J.W."/>
            <person name="Visel A."/>
            <person name="Grigoriev I.V."/>
        </authorList>
    </citation>
    <scope>NUCLEOTIDE SEQUENCE [LARGE SCALE GENOMIC DNA]</scope>
    <source>
        <strain evidence="2 3">CBS 129021</strain>
    </source>
</reference>
<proteinExistence type="predicted"/>
<keyword evidence="1" id="KW-1133">Transmembrane helix</keyword>
<dbReference type="Proteomes" id="UP000193689">
    <property type="component" value="Unassembled WGS sequence"/>
</dbReference>
<keyword evidence="1" id="KW-0472">Membrane</keyword>
<dbReference type="AlphaFoldDB" id="A0A1Y2EJT2"/>
<feature type="transmembrane region" description="Helical" evidence="1">
    <location>
        <begin position="39"/>
        <end position="57"/>
    </location>
</feature>
<keyword evidence="3" id="KW-1185">Reference proteome</keyword>